<dbReference type="InterPro" id="IPR013578">
    <property type="entry name" value="Peptidase_M16C_assoc"/>
</dbReference>
<proteinExistence type="predicted"/>
<dbReference type="Proteomes" id="UP001454036">
    <property type="component" value="Unassembled WGS sequence"/>
</dbReference>
<sequence length="135" mass="15528">MTQEDLAINLFEATLELQLKQETPDPPEALNTVPILSLQDIPKKPVHVPTEVGNINGVKVLQHDLFTLDFLYAEVVFNMETLKPDLLPLLPLCWLKDFKEFVDFLEIVKDKGVVVQLRHQTMFLLQTRNDLTFSK</sequence>
<dbReference type="EMBL" id="BAABME010009584">
    <property type="protein sequence ID" value="GAA0175427.1"/>
    <property type="molecule type" value="Genomic_DNA"/>
</dbReference>
<accession>A0AAV3RKE9</accession>
<dbReference type="AlphaFoldDB" id="A0AAV3RKE9"/>
<evidence type="ECO:0000313" key="3">
    <source>
        <dbReference type="Proteomes" id="UP001454036"/>
    </source>
</evidence>
<dbReference type="PANTHER" id="PTHR43016:SF13">
    <property type="entry name" value="PRESEQUENCE PROTEASE, MITOCHONDRIAL"/>
    <property type="match status" value="1"/>
</dbReference>
<keyword evidence="3" id="KW-1185">Reference proteome</keyword>
<dbReference type="GO" id="GO:0046872">
    <property type="term" value="F:metal ion binding"/>
    <property type="evidence" value="ECO:0007669"/>
    <property type="project" value="InterPro"/>
</dbReference>
<keyword evidence="2" id="KW-0645">Protease</keyword>
<dbReference type="GO" id="GO:0009507">
    <property type="term" value="C:chloroplast"/>
    <property type="evidence" value="ECO:0007669"/>
    <property type="project" value="TreeGrafter"/>
</dbReference>
<dbReference type="Pfam" id="PF08367">
    <property type="entry name" value="M16C_assoc"/>
    <property type="match status" value="1"/>
</dbReference>
<organism evidence="2 3">
    <name type="scientific">Lithospermum erythrorhizon</name>
    <name type="common">Purple gromwell</name>
    <name type="synonym">Lithospermum officinale var. erythrorhizon</name>
    <dbReference type="NCBI Taxonomy" id="34254"/>
    <lineage>
        <taxon>Eukaryota</taxon>
        <taxon>Viridiplantae</taxon>
        <taxon>Streptophyta</taxon>
        <taxon>Embryophyta</taxon>
        <taxon>Tracheophyta</taxon>
        <taxon>Spermatophyta</taxon>
        <taxon>Magnoliopsida</taxon>
        <taxon>eudicotyledons</taxon>
        <taxon>Gunneridae</taxon>
        <taxon>Pentapetalae</taxon>
        <taxon>asterids</taxon>
        <taxon>lamiids</taxon>
        <taxon>Boraginales</taxon>
        <taxon>Boraginaceae</taxon>
        <taxon>Boraginoideae</taxon>
        <taxon>Lithospermeae</taxon>
        <taxon>Lithospermum</taxon>
    </lineage>
</organism>
<evidence type="ECO:0000259" key="1">
    <source>
        <dbReference type="Pfam" id="PF08367"/>
    </source>
</evidence>
<dbReference type="GO" id="GO:0005739">
    <property type="term" value="C:mitochondrion"/>
    <property type="evidence" value="ECO:0007669"/>
    <property type="project" value="TreeGrafter"/>
</dbReference>
<comment type="caution">
    <text evidence="2">The sequence shown here is derived from an EMBL/GenBank/DDBJ whole genome shotgun (WGS) entry which is preliminary data.</text>
</comment>
<name>A0AAV3RKE9_LITER</name>
<dbReference type="PANTHER" id="PTHR43016">
    <property type="entry name" value="PRESEQUENCE PROTEASE"/>
    <property type="match status" value="1"/>
</dbReference>
<dbReference type="GO" id="GO:0004222">
    <property type="term" value="F:metalloendopeptidase activity"/>
    <property type="evidence" value="ECO:0007669"/>
    <property type="project" value="TreeGrafter"/>
</dbReference>
<dbReference type="Gene3D" id="3.30.830.10">
    <property type="entry name" value="Metalloenzyme, LuxS/M16 peptidase-like"/>
    <property type="match status" value="1"/>
</dbReference>
<dbReference type="InterPro" id="IPR011249">
    <property type="entry name" value="Metalloenz_LuxS/M16"/>
</dbReference>
<keyword evidence="2" id="KW-0482">Metalloprotease</keyword>
<feature type="domain" description="Peptidase M16C associated" evidence="1">
    <location>
        <begin position="8"/>
        <end position="92"/>
    </location>
</feature>
<reference evidence="2 3" key="1">
    <citation type="submission" date="2024-01" db="EMBL/GenBank/DDBJ databases">
        <title>The complete chloroplast genome sequence of Lithospermum erythrorhizon: insights into the phylogenetic relationship among Boraginaceae species and the maternal lineages of purple gromwells.</title>
        <authorList>
            <person name="Okada T."/>
            <person name="Watanabe K."/>
        </authorList>
    </citation>
    <scope>NUCLEOTIDE SEQUENCE [LARGE SCALE GENOMIC DNA]</scope>
</reference>
<protein>
    <submittedName>
        <fullName evidence="2">Metalloprotease</fullName>
    </submittedName>
</protein>
<dbReference type="GO" id="GO:0016485">
    <property type="term" value="P:protein processing"/>
    <property type="evidence" value="ECO:0007669"/>
    <property type="project" value="TreeGrafter"/>
</dbReference>
<keyword evidence="2" id="KW-0378">Hydrolase</keyword>
<dbReference type="SUPFAM" id="SSF63411">
    <property type="entry name" value="LuxS/MPP-like metallohydrolase"/>
    <property type="match status" value="1"/>
</dbReference>
<evidence type="ECO:0000313" key="2">
    <source>
        <dbReference type="EMBL" id="GAA0175427.1"/>
    </source>
</evidence>
<gene>
    <name evidence="2" type="ORF">LIER_28603</name>
</gene>